<dbReference type="Gene3D" id="3.40.50.300">
    <property type="entry name" value="P-loop containing nucleotide triphosphate hydrolases"/>
    <property type="match status" value="1"/>
</dbReference>
<feature type="domain" description="ABC transporter" evidence="8">
    <location>
        <begin position="329"/>
        <end position="563"/>
    </location>
</feature>
<dbReference type="SUPFAM" id="SSF90123">
    <property type="entry name" value="ABC transporter transmembrane region"/>
    <property type="match status" value="1"/>
</dbReference>
<dbReference type="RefSeq" id="WP_160737075.1">
    <property type="nucleotide sequence ID" value="NZ_WTYT01000005.1"/>
</dbReference>
<dbReference type="Proteomes" id="UP000438476">
    <property type="component" value="Unassembled WGS sequence"/>
</dbReference>
<reference evidence="10 11" key="1">
    <citation type="submission" date="2019-12" db="EMBL/GenBank/DDBJ databases">
        <title>Genomic-based taxomic classification of the family Erythrobacteraceae.</title>
        <authorList>
            <person name="Xu L."/>
        </authorList>
    </citation>
    <scope>NUCLEOTIDE SEQUENCE [LARGE SCALE GENOMIC DNA]</scope>
    <source>
        <strain evidence="10 11">LMG 29518</strain>
    </source>
</reference>
<dbReference type="GO" id="GO:0005886">
    <property type="term" value="C:plasma membrane"/>
    <property type="evidence" value="ECO:0007669"/>
    <property type="project" value="UniProtKB-SubCell"/>
</dbReference>
<dbReference type="InterPro" id="IPR036640">
    <property type="entry name" value="ABC1_TM_sf"/>
</dbReference>
<dbReference type="SMART" id="SM00382">
    <property type="entry name" value="AAA"/>
    <property type="match status" value="1"/>
</dbReference>
<sequence length="567" mass="60527">MAKKGAPHGPLITLLKGELGPYAKAIFIFTLVVNITLLVSPLYMLQVYDRVLTSGSLETLALVSMIAVVMLGVYAIGEGARRRSSALAAVRLQNLYDSAVFAKGLSSQSSGQLREDQQNLTTLHNFLSHGMALPLFDLPFAPFFIAIMFVAHPLIGALGLGGAILMVTIAAIGEHVGRPRVEAAQSAETATSTYAGSLEQQKSAILAMGMVGSSYNAWRERKDAAGGRSLDTASENAAYTSVTRGLRQMLQIASLGLGAVLVLQQQATPGVIIASSILLGRALAPIDQSVGIWRQLIRTRTAWSELGVRLVTTERPEAVMPMPRPDPQLVAENLEIAVLGGTKPLVPKFSVSFEPGSLTALVGSVGSGKTTLLQSLAGSWPVLGGTARLGGRDIHRWATDDRGRYVGYTPQSAELLPGTVAQNIARFGEATPESVIEAAKNAGAHRTILNMPDGYETRVGPGGTHLSAGQKHIVSLARAFYGDPVLLLLDEPSANLDRHLHESLFQALMNARRRDAVILVATHDPRLIEKCDRVVLMSPHRVASATPRDYLDAPLAVAQNQETKRAE</sequence>
<evidence type="ECO:0000313" key="11">
    <source>
        <dbReference type="Proteomes" id="UP000438476"/>
    </source>
</evidence>
<dbReference type="InterPro" id="IPR039421">
    <property type="entry name" value="Type_1_exporter"/>
</dbReference>
<keyword evidence="2 7" id="KW-0812">Transmembrane</keyword>
<dbReference type="Pfam" id="PF00005">
    <property type="entry name" value="ABC_tran"/>
    <property type="match status" value="1"/>
</dbReference>
<comment type="subcellular location">
    <subcellularLocation>
        <location evidence="1">Cell membrane</location>
        <topology evidence="1">Multi-pass membrane protein</topology>
    </subcellularLocation>
</comment>
<comment type="caution">
    <text evidence="10">The sequence shown here is derived from an EMBL/GenBank/DDBJ whole genome shotgun (WGS) entry which is preliminary data.</text>
</comment>
<evidence type="ECO:0000259" key="9">
    <source>
        <dbReference type="PROSITE" id="PS50929"/>
    </source>
</evidence>
<keyword evidence="11" id="KW-1185">Reference proteome</keyword>
<feature type="transmembrane region" description="Helical" evidence="7">
    <location>
        <begin position="143"/>
        <end position="172"/>
    </location>
</feature>
<organism evidence="10 11">
    <name type="scientific">Altericroceibacterium endophyticum</name>
    <dbReference type="NCBI Taxonomy" id="1808508"/>
    <lineage>
        <taxon>Bacteria</taxon>
        <taxon>Pseudomonadati</taxon>
        <taxon>Pseudomonadota</taxon>
        <taxon>Alphaproteobacteria</taxon>
        <taxon>Sphingomonadales</taxon>
        <taxon>Erythrobacteraceae</taxon>
        <taxon>Altericroceibacterium</taxon>
    </lineage>
</organism>
<evidence type="ECO:0000256" key="5">
    <source>
        <dbReference type="ARBA" id="ARBA00022989"/>
    </source>
</evidence>
<dbReference type="PROSITE" id="PS50893">
    <property type="entry name" value="ABC_TRANSPORTER_2"/>
    <property type="match status" value="1"/>
</dbReference>
<evidence type="ECO:0000256" key="2">
    <source>
        <dbReference type="ARBA" id="ARBA00022692"/>
    </source>
</evidence>
<dbReference type="GO" id="GO:0005524">
    <property type="term" value="F:ATP binding"/>
    <property type="evidence" value="ECO:0007669"/>
    <property type="project" value="UniProtKB-KW"/>
</dbReference>
<evidence type="ECO:0000256" key="3">
    <source>
        <dbReference type="ARBA" id="ARBA00022741"/>
    </source>
</evidence>
<gene>
    <name evidence="10" type="ORF">GRI91_12835</name>
</gene>
<evidence type="ECO:0000259" key="8">
    <source>
        <dbReference type="PROSITE" id="PS50893"/>
    </source>
</evidence>
<name>A0A6I4TA60_9SPHN</name>
<dbReference type="SUPFAM" id="SSF52540">
    <property type="entry name" value="P-loop containing nucleoside triphosphate hydrolases"/>
    <property type="match status" value="1"/>
</dbReference>
<dbReference type="PANTHER" id="PTHR24221">
    <property type="entry name" value="ATP-BINDING CASSETTE SUB-FAMILY B"/>
    <property type="match status" value="1"/>
</dbReference>
<dbReference type="InterPro" id="IPR003439">
    <property type="entry name" value="ABC_transporter-like_ATP-bd"/>
</dbReference>
<evidence type="ECO:0000256" key="1">
    <source>
        <dbReference type="ARBA" id="ARBA00004651"/>
    </source>
</evidence>
<dbReference type="InterPro" id="IPR027417">
    <property type="entry name" value="P-loop_NTPase"/>
</dbReference>
<dbReference type="InterPro" id="IPR003593">
    <property type="entry name" value="AAA+_ATPase"/>
</dbReference>
<dbReference type="EMBL" id="WTYT01000005">
    <property type="protein sequence ID" value="MXO66645.1"/>
    <property type="molecule type" value="Genomic_DNA"/>
</dbReference>
<keyword evidence="4 10" id="KW-0067">ATP-binding</keyword>
<feature type="domain" description="ABC transmembrane type-1" evidence="9">
    <location>
        <begin position="25"/>
        <end position="298"/>
    </location>
</feature>
<evidence type="ECO:0000313" key="10">
    <source>
        <dbReference type="EMBL" id="MXO66645.1"/>
    </source>
</evidence>
<accession>A0A6I4TA60</accession>
<dbReference type="OrthoDB" id="5288711at2"/>
<dbReference type="Gene3D" id="1.20.1560.10">
    <property type="entry name" value="ABC transporter type 1, transmembrane domain"/>
    <property type="match status" value="1"/>
</dbReference>
<evidence type="ECO:0000256" key="4">
    <source>
        <dbReference type="ARBA" id="ARBA00022840"/>
    </source>
</evidence>
<dbReference type="PROSITE" id="PS50929">
    <property type="entry name" value="ABC_TM1F"/>
    <property type="match status" value="1"/>
</dbReference>
<keyword evidence="5 7" id="KW-1133">Transmembrane helix</keyword>
<keyword evidence="6 7" id="KW-0472">Membrane</keyword>
<dbReference type="GO" id="GO:0034040">
    <property type="term" value="F:ATPase-coupled lipid transmembrane transporter activity"/>
    <property type="evidence" value="ECO:0007669"/>
    <property type="project" value="TreeGrafter"/>
</dbReference>
<dbReference type="InterPro" id="IPR011527">
    <property type="entry name" value="ABC1_TM_dom"/>
</dbReference>
<dbReference type="GO" id="GO:0016887">
    <property type="term" value="F:ATP hydrolysis activity"/>
    <property type="evidence" value="ECO:0007669"/>
    <property type="project" value="InterPro"/>
</dbReference>
<proteinExistence type="predicted"/>
<evidence type="ECO:0000256" key="6">
    <source>
        <dbReference type="ARBA" id="ARBA00023136"/>
    </source>
</evidence>
<evidence type="ECO:0000256" key="7">
    <source>
        <dbReference type="SAM" id="Phobius"/>
    </source>
</evidence>
<keyword evidence="3" id="KW-0547">Nucleotide-binding</keyword>
<dbReference type="AlphaFoldDB" id="A0A6I4TA60"/>
<dbReference type="PANTHER" id="PTHR24221:SF248">
    <property type="entry name" value="ABC TRANSPORTER TRANSMEMBRANE REGION"/>
    <property type="match status" value="1"/>
</dbReference>
<protein>
    <submittedName>
        <fullName evidence="10">ATP-binding cassette domain-containing protein</fullName>
    </submittedName>
</protein>
<dbReference type="GO" id="GO:0140359">
    <property type="term" value="F:ABC-type transporter activity"/>
    <property type="evidence" value="ECO:0007669"/>
    <property type="project" value="InterPro"/>
</dbReference>
<feature type="transmembrane region" description="Helical" evidence="7">
    <location>
        <begin position="57"/>
        <end position="77"/>
    </location>
</feature>
<feature type="transmembrane region" description="Helical" evidence="7">
    <location>
        <begin position="25"/>
        <end position="45"/>
    </location>
</feature>